<reference evidence="2" key="1">
    <citation type="submission" date="2021-01" db="UniProtKB">
        <authorList>
            <consortium name="EnsemblMetazoa"/>
        </authorList>
    </citation>
    <scope>IDENTIFICATION</scope>
</reference>
<proteinExistence type="predicted"/>
<feature type="compositionally biased region" description="Polar residues" evidence="1">
    <location>
        <begin position="116"/>
        <end position="129"/>
    </location>
</feature>
<dbReference type="KEGG" id="vde:111254009"/>
<feature type="compositionally biased region" description="Polar residues" evidence="1">
    <location>
        <begin position="485"/>
        <end position="494"/>
    </location>
</feature>
<name>A0A7M7L4K8_VARDE</name>
<evidence type="ECO:0000313" key="2">
    <source>
        <dbReference type="EnsemblMetazoa" id="XP_022670150"/>
    </source>
</evidence>
<feature type="region of interest" description="Disordered" evidence="1">
    <location>
        <begin position="1"/>
        <end position="60"/>
    </location>
</feature>
<dbReference type="GeneID" id="111254009"/>
<feature type="region of interest" description="Disordered" evidence="1">
    <location>
        <begin position="90"/>
        <end position="132"/>
    </location>
</feature>
<evidence type="ECO:0000313" key="3">
    <source>
        <dbReference type="Proteomes" id="UP000594260"/>
    </source>
</evidence>
<keyword evidence="3" id="KW-1185">Reference proteome</keyword>
<dbReference type="EnsemblMetazoa" id="XM_022814415">
    <property type="protein sequence ID" value="XP_022670150"/>
    <property type="gene ID" value="LOC111254009"/>
</dbReference>
<dbReference type="Proteomes" id="UP000594260">
    <property type="component" value="Unplaced"/>
</dbReference>
<protein>
    <submittedName>
        <fullName evidence="2">Uncharacterized protein</fullName>
    </submittedName>
</protein>
<evidence type="ECO:0000256" key="1">
    <source>
        <dbReference type="SAM" id="MobiDB-lite"/>
    </source>
</evidence>
<sequence length="563" mass="60348">MSGKDGSKLNTPDESKHSIEGSTKNTATVVEADKIDDVNQPYLTDTKKEKFPSPKDSNSCQAVKSTINIDSCNVWKTPDPHKTEKLACVVSSSKPVKEGDSSKPLETIKVGKAPQFISSPNTLKSTGDPDSSRIFEASEFAKPQQLTDQPKVIKSRKEMGASKVQPDHTSNSNTLINKISNRSQTGAATKTTDSRTLAEIVTIQKSVGLKPFTVTKWGTGVQAKPVSQMKTGTAVKFCLSPVKSPASVKAGAPVKAATLASRAKSAFVSKSIESTRVGLRKGAELKAPGSVKSVTTATPADPKKAKSTLKLVKTATRSGHAITAKRKATNSIDHVQNKKGSQPEIEKKIVLKKPSATPRSKPTSWTSAAENLTPPLRLRPSVGPGEKISHSESKLPISRRSRRVSNENVAVSTLDMGMGKSNQILASMTLAQPPTTQSSKEAAVAELALKASSPNTREDAQMRSPPGTADLRLKSTKKTNEDCQEPSTPSNTSSCLISHRAEKAVFTITKFLQKPVPTRSRDRIPGPVKNAQGMWIEPPVFLFGDPKTGKSLYKRISQAEQSP</sequence>
<accession>A0A7M7L4K8</accession>
<dbReference type="RefSeq" id="XP_022670150.1">
    <property type="nucleotide sequence ID" value="XM_022814415.1"/>
</dbReference>
<feature type="region of interest" description="Disordered" evidence="1">
    <location>
        <begin position="374"/>
        <end position="404"/>
    </location>
</feature>
<dbReference type="OrthoDB" id="10675692at2759"/>
<feature type="region of interest" description="Disordered" evidence="1">
    <location>
        <begin position="452"/>
        <end position="494"/>
    </location>
</feature>
<dbReference type="AlphaFoldDB" id="A0A7M7L4K8"/>
<dbReference type="InParanoid" id="A0A7M7L4K8"/>
<feature type="compositionally biased region" description="Basic and acidic residues" evidence="1">
    <location>
        <begin position="1"/>
        <end position="19"/>
    </location>
</feature>
<organism evidence="2 3">
    <name type="scientific">Varroa destructor</name>
    <name type="common">Honeybee mite</name>
    <dbReference type="NCBI Taxonomy" id="109461"/>
    <lineage>
        <taxon>Eukaryota</taxon>
        <taxon>Metazoa</taxon>
        <taxon>Ecdysozoa</taxon>
        <taxon>Arthropoda</taxon>
        <taxon>Chelicerata</taxon>
        <taxon>Arachnida</taxon>
        <taxon>Acari</taxon>
        <taxon>Parasitiformes</taxon>
        <taxon>Mesostigmata</taxon>
        <taxon>Gamasina</taxon>
        <taxon>Dermanyssoidea</taxon>
        <taxon>Varroidae</taxon>
        <taxon>Varroa</taxon>
    </lineage>
</organism>